<feature type="compositionally biased region" description="Basic and acidic residues" evidence="1">
    <location>
        <begin position="1051"/>
        <end position="1067"/>
    </location>
</feature>
<comment type="caution">
    <text evidence="2">The sequence shown here is derived from an EMBL/GenBank/DDBJ whole genome shotgun (WGS) entry which is preliminary data.</text>
</comment>
<name>A0ABQ9Y2U3_9EUKA</name>
<accession>A0ABQ9Y2U3</accession>
<feature type="region of interest" description="Disordered" evidence="1">
    <location>
        <begin position="66"/>
        <end position="229"/>
    </location>
</feature>
<feature type="region of interest" description="Disordered" evidence="1">
    <location>
        <begin position="848"/>
        <end position="1006"/>
    </location>
</feature>
<dbReference type="Proteomes" id="UP001281761">
    <property type="component" value="Unassembled WGS sequence"/>
</dbReference>
<feature type="compositionally biased region" description="Low complexity" evidence="1">
    <location>
        <begin position="109"/>
        <end position="128"/>
    </location>
</feature>
<reference evidence="2 3" key="1">
    <citation type="journal article" date="2022" name="bioRxiv">
        <title>Genomics of Preaxostyla Flagellates Illuminates Evolutionary Transitions and the Path Towards Mitochondrial Loss.</title>
        <authorList>
            <person name="Novak L.V.F."/>
            <person name="Treitli S.C."/>
            <person name="Pyrih J."/>
            <person name="Halakuc P."/>
            <person name="Pipaliya S.V."/>
            <person name="Vacek V."/>
            <person name="Brzon O."/>
            <person name="Soukal P."/>
            <person name="Eme L."/>
            <person name="Dacks J.B."/>
            <person name="Karnkowska A."/>
            <person name="Elias M."/>
            <person name="Hampl V."/>
        </authorList>
    </citation>
    <scope>NUCLEOTIDE SEQUENCE [LARGE SCALE GENOMIC DNA]</scope>
    <source>
        <strain evidence="2">NAU3</strain>
        <tissue evidence="2">Gut</tissue>
    </source>
</reference>
<feature type="compositionally biased region" description="Basic and acidic residues" evidence="1">
    <location>
        <begin position="861"/>
        <end position="896"/>
    </location>
</feature>
<feature type="compositionally biased region" description="Basic residues" evidence="1">
    <location>
        <begin position="971"/>
        <end position="987"/>
    </location>
</feature>
<proteinExistence type="predicted"/>
<feature type="compositionally biased region" description="Basic and acidic residues" evidence="1">
    <location>
        <begin position="1082"/>
        <end position="1104"/>
    </location>
</feature>
<feature type="region of interest" description="Disordered" evidence="1">
    <location>
        <begin position="1022"/>
        <end position="1119"/>
    </location>
</feature>
<evidence type="ECO:0000313" key="3">
    <source>
        <dbReference type="Proteomes" id="UP001281761"/>
    </source>
</evidence>
<feature type="compositionally biased region" description="Basic residues" evidence="1">
    <location>
        <begin position="75"/>
        <end position="84"/>
    </location>
</feature>
<evidence type="ECO:0000256" key="1">
    <source>
        <dbReference type="SAM" id="MobiDB-lite"/>
    </source>
</evidence>
<sequence length="1502" mass="169866">MGLPSIIAPPRIPTAPVNETTMHVSTHLDVPPLLATLPPPTTFPIPHSKSPFNLPLPILHYQVERKRREKEVRDRKRRRLRQRHRNESQSGLAKAKTLRRSKIILIPDSSDSGQQTLSDSSSSCVTLSAEDSSEVFGKRKRSTPEKTPKKHVIPLINPSKRHGSPDKLIVSDLEDFSEDGRPPLVKTTLTHPKSNHPSPTRLPLPLSDRLPSSLQQESPSPIASKTPSHISGHQPIFNKISPLIHPTGSRMSRKDIFVLQKILKQYPSVLFPSVARTHSDFSLPTEWNMCQLLQGLDVNPRYFSLPEAQKARSYFSHLHKQNKLVDFHQINNQIHNLYANPNEDMNPLFSLLNSDFNTYHNFLYVPVPSPSSSRTKQQRSINVSNQIQMFHSERLFSWLSIRSLLNKLKIAQTHSLLSGSGIDSRISERGHLPPTQHYCLEVSEIMADPRCFQTVFRLGYTSMMVRALPISDVDSMLYFLVDDLMREQEASLCHFTNILHSMVAILPSHHRLTHQLMIDEIEQRKYDDEKTIWEDVYGPMDLSYVQPAPPPLPYSLLNLLAMIARTPLKQTISLKEAVIDLKGEYLQSGENTLPLDEILKDSEHQQGFLDLLNEFPSQTLFFTPEIRTQVRRLSKFCERNGMVPVSSTPSRVVTSKQNKTSTQIKLESKPNISSRQATLFQFLKTLSRFSSYPSLLNECRWDSSNILEYYLHVEVIHLNFAKQQTIEQVRNPGICMVDRRLIEATPVKDWADFTNIAMIPKAKESFPRGRLAVPFGFSRRTDNPHRKGATTIKNHGKKAYQSGPTVWVSSPKPDVPVQKASTIRFPTLSDRLRGKQNNLWEERSLPRTRFGGVGGLVRTQTPERRYPTRTVLKDDDGPMKTRSHTREEERLLESMSKRRAPLKPKTESKPSTPDTGTPKPSTPKSSPTKPKLIMKLRVRPNATTTHTPRRLSQNEKELGSRQSLPGNVRNLPHRPSRTRPRKLRSARKQREPSPLPPFNSLPPISDGGLGFVLPRALKYRSYPTSSEMDTSHAKRARESSLPFSIPTVKECPTKQESTKDSVPESKPKPKGRNIRIVLKKTKKDDLKIDAEKDTKETDVQKEFQPEQPNPDPYPDLIPFSQEDTILPTQDEMLVDRAGSMEDEETKVDDQISNTTANKKEDNPTQINDDKKGQTMDEDRNETQNEMKTTINEEQANQEDQQSSLSIVKHDSPSPLPFLPWDDNTLTSFEQNDEKIRHDSLRNECPIKIDPFFVQKKETPPSPLPNTEHHQEIDGMLKDDENTLSTHTDITPNPPGNASEPVFDKNEDSMLIVEPACKTDDPQTSILQTTLETTSWPHSPCPEAHVTQNSSLCQQNCLELIDNNPPHPIDTIAPDGCIPAESSSSLDVPLLSSDLSVQFLLLTIISEFTQISFSSTSKTSPSEPQSFAVSASSETPLSGILTADIPHNTDNPPLCFFDFSRDGLCVEMEEALIGQLQQAEDGSNVMRDRYAKMLGLFDDPPET</sequence>
<feature type="compositionally biased region" description="Basic and acidic residues" evidence="1">
    <location>
        <begin position="1029"/>
        <end position="1038"/>
    </location>
</feature>
<feature type="compositionally biased region" description="Basic and acidic residues" evidence="1">
    <location>
        <begin position="1157"/>
        <end position="1184"/>
    </location>
</feature>
<evidence type="ECO:0000313" key="2">
    <source>
        <dbReference type="EMBL" id="KAK2958063.1"/>
    </source>
</evidence>
<feature type="region of interest" description="Disordered" evidence="1">
    <location>
        <begin position="1134"/>
        <end position="1224"/>
    </location>
</feature>
<organism evidence="2 3">
    <name type="scientific">Blattamonas nauphoetae</name>
    <dbReference type="NCBI Taxonomy" id="2049346"/>
    <lineage>
        <taxon>Eukaryota</taxon>
        <taxon>Metamonada</taxon>
        <taxon>Preaxostyla</taxon>
        <taxon>Oxymonadida</taxon>
        <taxon>Blattamonas</taxon>
    </lineage>
</organism>
<feature type="compositionally biased region" description="Low complexity" evidence="1">
    <location>
        <begin position="197"/>
        <end position="221"/>
    </location>
</feature>
<gene>
    <name evidence="2" type="ORF">BLNAU_6990</name>
</gene>
<feature type="compositionally biased region" description="Low complexity" evidence="1">
    <location>
        <begin position="909"/>
        <end position="931"/>
    </location>
</feature>
<feature type="compositionally biased region" description="Basic residues" evidence="1">
    <location>
        <begin position="1068"/>
        <end position="1081"/>
    </location>
</feature>
<protein>
    <submittedName>
        <fullName evidence="2">Uncharacterized protein</fullName>
    </submittedName>
</protein>
<dbReference type="EMBL" id="JARBJD010000041">
    <property type="protein sequence ID" value="KAK2958063.1"/>
    <property type="molecule type" value="Genomic_DNA"/>
</dbReference>
<keyword evidence="3" id="KW-1185">Reference proteome</keyword>
<feature type="compositionally biased region" description="Polar residues" evidence="1">
    <location>
        <begin position="1185"/>
        <end position="1205"/>
    </location>
</feature>
<feature type="compositionally biased region" description="Polar residues" evidence="1">
    <location>
        <begin position="187"/>
        <end position="196"/>
    </location>
</feature>
<feature type="region of interest" description="Disordered" evidence="1">
    <location>
        <begin position="1282"/>
        <end position="1302"/>
    </location>
</feature>